<comment type="catalytic activity">
    <reaction evidence="8">
        <text>diphosphate + H2O = 2 phosphate + H(+)</text>
        <dbReference type="Rhea" id="RHEA:24576"/>
        <dbReference type="ChEBI" id="CHEBI:15377"/>
        <dbReference type="ChEBI" id="CHEBI:15378"/>
        <dbReference type="ChEBI" id="CHEBI:33019"/>
        <dbReference type="ChEBI" id="CHEBI:43474"/>
        <dbReference type="EC" id="3.6.1.1"/>
    </reaction>
</comment>
<evidence type="ECO:0000256" key="1">
    <source>
        <dbReference type="ARBA" id="ARBA00001936"/>
    </source>
</evidence>
<evidence type="ECO:0000256" key="2">
    <source>
        <dbReference type="ARBA" id="ARBA00011643"/>
    </source>
</evidence>
<feature type="domain" description="CBS" evidence="10">
    <location>
        <begin position="255"/>
        <end position="311"/>
    </location>
</feature>
<dbReference type="Pfam" id="PF02833">
    <property type="entry name" value="DHHA2"/>
    <property type="match status" value="1"/>
</dbReference>
<dbReference type="PROSITE" id="PS51371">
    <property type="entry name" value="CBS"/>
    <property type="match status" value="2"/>
</dbReference>
<name>D3PAU2_DEFDS</name>
<dbReference type="Pfam" id="PF07085">
    <property type="entry name" value="DRTGG"/>
    <property type="match status" value="1"/>
</dbReference>
<evidence type="ECO:0000256" key="7">
    <source>
        <dbReference type="ARBA" id="ARBA00032535"/>
    </source>
</evidence>
<dbReference type="PANTHER" id="PTHR12112:SF22">
    <property type="entry name" value="MANGANESE-DEPENDENT INORGANIC PYROPHOSPHATASE-RELATED"/>
    <property type="match status" value="1"/>
</dbReference>
<evidence type="ECO:0000313" key="12">
    <source>
        <dbReference type="Proteomes" id="UP000001520"/>
    </source>
</evidence>
<keyword evidence="4" id="KW-0479">Metal-binding</keyword>
<dbReference type="SMART" id="SM00116">
    <property type="entry name" value="CBS"/>
    <property type="match status" value="2"/>
</dbReference>
<dbReference type="SUPFAM" id="SSF75138">
    <property type="entry name" value="HprK N-terminal domain-like"/>
    <property type="match status" value="1"/>
</dbReference>
<reference evidence="11 12" key="1">
    <citation type="journal article" date="2010" name="DNA Res.">
        <title>Bacterial lifestyle in a deep-sea hydrothermal vent chimney revealed by the genome sequence of the thermophilic bacterium Deferribacter desulfuricans SSM1.</title>
        <authorList>
            <person name="Takaki Y."/>
            <person name="Shimamura S."/>
            <person name="Nakagawa S."/>
            <person name="Fukuhara Y."/>
            <person name="Horikawa H."/>
            <person name="Ankai A."/>
            <person name="Harada T."/>
            <person name="Hosoyama A."/>
            <person name="Oguchi A."/>
            <person name="Fukui S."/>
            <person name="Fujita N."/>
            <person name="Takami H."/>
            <person name="Takai K."/>
        </authorList>
    </citation>
    <scope>NUCLEOTIDE SEQUENCE [LARGE SCALE GENOMIC DNA]</scope>
    <source>
        <strain evidence="12">DSM 14783 / JCM 11476 / NBRC 101012 / SSM1</strain>
    </source>
</reference>
<comment type="subunit">
    <text evidence="2">Homohexamer.</text>
</comment>
<dbReference type="KEGG" id="ddf:DEFDS_0204"/>
<dbReference type="OrthoDB" id="9766150at2"/>
<keyword evidence="9" id="KW-0129">CBS domain</keyword>
<evidence type="ECO:0000256" key="9">
    <source>
        <dbReference type="PROSITE-ProRule" id="PRU00703"/>
    </source>
</evidence>
<gene>
    <name evidence="11" type="primary">ppa</name>
    <name evidence="11" type="ordered locus">DEFDS_0204</name>
</gene>
<dbReference type="SMART" id="SM01131">
    <property type="entry name" value="DHHA2"/>
    <property type="match status" value="1"/>
</dbReference>
<dbReference type="InterPro" id="IPR028979">
    <property type="entry name" value="Ser_kin/Pase_Hpr-like_N_sf"/>
</dbReference>
<dbReference type="Pfam" id="PF00571">
    <property type="entry name" value="CBS"/>
    <property type="match status" value="2"/>
</dbReference>
<dbReference type="GO" id="GO:0005737">
    <property type="term" value="C:cytoplasm"/>
    <property type="evidence" value="ECO:0007669"/>
    <property type="project" value="InterPro"/>
</dbReference>
<dbReference type="InterPro" id="IPR010766">
    <property type="entry name" value="DRTGG"/>
</dbReference>
<keyword evidence="12" id="KW-1185">Reference proteome</keyword>
<dbReference type="Pfam" id="PF01368">
    <property type="entry name" value="DHH"/>
    <property type="match status" value="1"/>
</dbReference>
<dbReference type="GO" id="GO:0004427">
    <property type="term" value="F:inorganic diphosphate phosphatase activity"/>
    <property type="evidence" value="ECO:0007669"/>
    <property type="project" value="UniProtKB-EC"/>
</dbReference>
<keyword evidence="5 11" id="KW-0378">Hydrolase</keyword>
<dbReference type="InterPro" id="IPR046342">
    <property type="entry name" value="CBS_dom_sf"/>
</dbReference>
<evidence type="ECO:0000256" key="6">
    <source>
        <dbReference type="ARBA" id="ARBA00023211"/>
    </source>
</evidence>
<feature type="domain" description="CBS" evidence="10">
    <location>
        <begin position="74"/>
        <end position="135"/>
    </location>
</feature>
<protein>
    <recommendedName>
        <fullName evidence="3">inorganic diphosphatase</fullName>
        <ecNumber evidence="3">3.6.1.1</ecNumber>
    </recommendedName>
    <alternativeName>
        <fullName evidence="7">Pyrophosphate phospho-hydrolase</fullName>
    </alternativeName>
</protein>
<dbReference type="GO" id="GO:0046872">
    <property type="term" value="F:metal ion binding"/>
    <property type="evidence" value="ECO:0007669"/>
    <property type="project" value="UniProtKB-KW"/>
</dbReference>
<evidence type="ECO:0000256" key="4">
    <source>
        <dbReference type="ARBA" id="ARBA00022723"/>
    </source>
</evidence>
<comment type="cofactor">
    <cofactor evidence="1">
        <name>Mn(2+)</name>
        <dbReference type="ChEBI" id="CHEBI:29035"/>
    </cofactor>
</comment>
<accession>D3PAU2</accession>
<evidence type="ECO:0000259" key="10">
    <source>
        <dbReference type="PROSITE" id="PS51371"/>
    </source>
</evidence>
<keyword evidence="6" id="KW-0464">Manganese</keyword>
<proteinExistence type="predicted"/>
<dbReference type="Proteomes" id="UP000001520">
    <property type="component" value="Chromosome"/>
</dbReference>
<dbReference type="InterPro" id="IPR038763">
    <property type="entry name" value="DHH_sf"/>
</dbReference>
<dbReference type="STRING" id="639282.DEFDS_0204"/>
<dbReference type="SUPFAM" id="SSF54631">
    <property type="entry name" value="CBS-domain pair"/>
    <property type="match status" value="1"/>
</dbReference>
<dbReference type="CDD" id="cd02205">
    <property type="entry name" value="CBS_pair_SF"/>
    <property type="match status" value="1"/>
</dbReference>
<organism evidence="11 12">
    <name type="scientific">Deferribacter desulfuricans (strain DSM 14783 / JCM 11476 / NBRC 101012 / SSM1)</name>
    <dbReference type="NCBI Taxonomy" id="639282"/>
    <lineage>
        <taxon>Bacteria</taxon>
        <taxon>Pseudomonadati</taxon>
        <taxon>Deferribacterota</taxon>
        <taxon>Deferribacteres</taxon>
        <taxon>Deferribacterales</taxon>
        <taxon>Deferribacteraceae</taxon>
        <taxon>Deferribacter</taxon>
    </lineage>
</organism>
<evidence type="ECO:0000256" key="3">
    <source>
        <dbReference type="ARBA" id="ARBA00012146"/>
    </source>
</evidence>
<dbReference type="HOGENOM" id="CLU_025243_1_0_0"/>
<dbReference type="Gene3D" id="3.10.310.20">
    <property type="entry name" value="DHHA2 domain"/>
    <property type="match status" value="1"/>
</dbReference>
<dbReference type="eggNOG" id="COG1227">
    <property type="taxonomic scope" value="Bacteria"/>
</dbReference>
<dbReference type="Gene3D" id="3.90.1640.10">
    <property type="entry name" value="inorganic pyrophosphatase (n-terminal core)"/>
    <property type="match status" value="2"/>
</dbReference>
<dbReference type="EC" id="3.6.1.1" evidence="3"/>
<dbReference type="FunFam" id="3.90.1640.10:FF:000001">
    <property type="entry name" value="Probable manganese-dependent inorganic pyrophosphatase"/>
    <property type="match status" value="1"/>
</dbReference>
<dbReference type="NCBIfam" id="NF011443">
    <property type="entry name" value="PRK14869.1-5"/>
    <property type="match status" value="1"/>
</dbReference>
<sequence>METVYVIGHKNPDTDSICSAYCYAKLKNQIDKSRSYIPARCGNLNDQTKYIFNRLNLTPPVLIKDVYPKVSDCMTKKVIYSNINDPIFDVMNNINKLKIRLTPILNDENDLKGIVSILEITDFYIGKQEINIRPSYLFRIENFQKVLNCELIKEGRNKEFNAHILVGAMPFNRFKEQFDALNPENIVLIVGRRVDIIEYAASKQIPAIIITGLKDRSELEGINIDNYQGSIIISYHDTAETVRKTIFSVPAKYVMSSNFPVLKKEMYLDEAKDILINENRRGLPVVDDNGKLVGILTRSDLIKRFKQKLILMDHNELSQAVDGAETAEIIEIIDHHRLGTIKTNTPIFFYAKPLGSTCSLVYELFEHHKQHVDEITATLLLSGILSDTVVLKSPTTTKRDIEIAKQLAKIAHLDINDYGKEIFSVTANFDNLDVEKAILTDFKTYNEYNVNFGIGQIEVVTLDGFENIKDKIKENLQNVKSEKALDWTMLLITDIISGNSILVTSNFKPAENLFIYQKIDDSVFYLKNVLSRKKQLLPEVLRVLEELSLNKK</sequence>
<dbReference type="InterPro" id="IPR000644">
    <property type="entry name" value="CBS_dom"/>
</dbReference>
<dbReference type="SUPFAM" id="SSF64182">
    <property type="entry name" value="DHH phosphoesterases"/>
    <property type="match status" value="1"/>
</dbReference>
<dbReference type="RefSeq" id="WP_013006963.1">
    <property type="nucleotide sequence ID" value="NC_013939.1"/>
</dbReference>
<dbReference type="InterPro" id="IPR004097">
    <property type="entry name" value="DHHA2"/>
</dbReference>
<dbReference type="InterPro" id="IPR001667">
    <property type="entry name" value="DDH_dom"/>
</dbReference>
<dbReference type="AlphaFoldDB" id="D3PAU2"/>
<dbReference type="NCBIfam" id="NF011442">
    <property type="entry name" value="PRK14869.1-4"/>
    <property type="match status" value="1"/>
</dbReference>
<evidence type="ECO:0000256" key="8">
    <source>
        <dbReference type="ARBA" id="ARBA00047820"/>
    </source>
</evidence>
<dbReference type="InterPro" id="IPR038222">
    <property type="entry name" value="DHHA2_dom_sf"/>
</dbReference>
<evidence type="ECO:0000313" key="11">
    <source>
        <dbReference type="EMBL" id="BAI79715.1"/>
    </source>
</evidence>
<evidence type="ECO:0000256" key="5">
    <source>
        <dbReference type="ARBA" id="ARBA00022801"/>
    </source>
</evidence>
<dbReference type="PANTHER" id="PTHR12112">
    <property type="entry name" value="BNIP - RELATED"/>
    <property type="match status" value="1"/>
</dbReference>
<dbReference type="EMBL" id="AP011529">
    <property type="protein sequence ID" value="BAI79715.1"/>
    <property type="molecule type" value="Genomic_DNA"/>
</dbReference>
<dbReference type="Gene3D" id="3.40.1390.20">
    <property type="entry name" value="HprK N-terminal domain-like"/>
    <property type="match status" value="1"/>
</dbReference>